<dbReference type="Gene3D" id="1.25.40.70">
    <property type="entry name" value="Phosphatidylinositol 3-kinase, accessory domain (PIK)"/>
    <property type="match status" value="1"/>
</dbReference>
<organism evidence="5 6">
    <name type="scientific">Muntiacus reevesi</name>
    <name type="common">Reeves' muntjac</name>
    <name type="synonym">Cervus reevesi</name>
    <dbReference type="NCBI Taxonomy" id="9886"/>
    <lineage>
        <taxon>Eukaryota</taxon>
        <taxon>Metazoa</taxon>
        <taxon>Chordata</taxon>
        <taxon>Craniata</taxon>
        <taxon>Vertebrata</taxon>
        <taxon>Euteleostomi</taxon>
        <taxon>Mammalia</taxon>
        <taxon>Eutheria</taxon>
        <taxon>Laurasiatheria</taxon>
        <taxon>Artiodactyla</taxon>
        <taxon>Ruminantia</taxon>
        <taxon>Pecora</taxon>
        <taxon>Cervidae</taxon>
        <taxon>Muntiacinae</taxon>
        <taxon>Muntiacus</taxon>
    </lineage>
</organism>
<dbReference type="PANTHER" id="PTHR10048">
    <property type="entry name" value="PHOSPHATIDYLINOSITOL KINASE"/>
    <property type="match status" value="1"/>
</dbReference>
<reference evidence="5 6" key="1">
    <citation type="submission" date="2019-06" db="EMBL/GenBank/DDBJ databases">
        <title>Discovery of a novel chromosome fission-fusion reversal in muntjac.</title>
        <authorList>
            <person name="Mudd A.B."/>
            <person name="Bredeson J.V."/>
            <person name="Baum R."/>
            <person name="Hockemeyer D."/>
            <person name="Rokhsar D.S."/>
        </authorList>
    </citation>
    <scope>NUCLEOTIDE SEQUENCE [LARGE SCALE GENOMIC DNA]</scope>
    <source>
        <strain evidence="5">UCam_UCB_Mr</strain>
        <tissue evidence="5">Fibroblast cell line</tissue>
    </source>
</reference>
<feature type="compositionally biased region" description="Basic and acidic residues" evidence="2">
    <location>
        <begin position="13"/>
        <end position="23"/>
    </location>
</feature>
<dbReference type="EMBL" id="VCEB01000001">
    <property type="protein sequence ID" value="KAB0385595.1"/>
    <property type="molecule type" value="Genomic_DNA"/>
</dbReference>
<dbReference type="GO" id="GO:0005737">
    <property type="term" value="C:cytoplasm"/>
    <property type="evidence" value="ECO:0007669"/>
    <property type="project" value="TreeGrafter"/>
</dbReference>
<dbReference type="PANTHER" id="PTHR10048:SF29">
    <property type="entry name" value="PHOSPHATIDYLINOSITOL 3-KINASE C2 DOMAIN-CONTAINING SUBUNIT GAMMA"/>
    <property type="match status" value="1"/>
</dbReference>
<evidence type="ECO:0000313" key="6">
    <source>
        <dbReference type="Proteomes" id="UP000326062"/>
    </source>
</evidence>
<dbReference type="Gene3D" id="2.60.40.150">
    <property type="entry name" value="C2 domain"/>
    <property type="match status" value="1"/>
</dbReference>
<dbReference type="InterPro" id="IPR015433">
    <property type="entry name" value="PI3/4_kinase"/>
</dbReference>
<dbReference type="SUPFAM" id="SSF49562">
    <property type="entry name" value="C2 domain (Calcium/lipid-binding domain, CaLB)"/>
    <property type="match status" value="1"/>
</dbReference>
<dbReference type="InterPro" id="IPR000341">
    <property type="entry name" value="PI3K_Ras-bd_dom"/>
</dbReference>
<protein>
    <recommendedName>
        <fullName evidence="7">C2 PI3K-type domain-containing protein</fullName>
    </recommendedName>
</protein>
<dbReference type="GO" id="GO:0016303">
    <property type="term" value="F:1-phosphatidylinositol-3-kinase activity"/>
    <property type="evidence" value="ECO:0007669"/>
    <property type="project" value="TreeGrafter"/>
</dbReference>
<dbReference type="PROSITE" id="PS51546">
    <property type="entry name" value="PI3K_RBD"/>
    <property type="match status" value="1"/>
</dbReference>
<evidence type="ECO:0000256" key="2">
    <source>
        <dbReference type="SAM" id="MobiDB-lite"/>
    </source>
</evidence>
<gene>
    <name evidence="5" type="ORF">FD755_000551</name>
</gene>
<dbReference type="CDD" id="cd04012">
    <property type="entry name" value="C2A_PI3K_class_II"/>
    <property type="match status" value="1"/>
</dbReference>
<dbReference type="AlphaFoldDB" id="A0A5J5MZ89"/>
<feature type="region of interest" description="Disordered" evidence="2">
    <location>
        <begin position="1"/>
        <end position="24"/>
    </location>
</feature>
<evidence type="ECO:0008006" key="7">
    <source>
        <dbReference type="Google" id="ProtNLM"/>
    </source>
</evidence>
<evidence type="ECO:0000259" key="3">
    <source>
        <dbReference type="PROSITE" id="PS51546"/>
    </source>
</evidence>
<dbReference type="Pfam" id="PF00792">
    <property type="entry name" value="PI3K_C2"/>
    <property type="match status" value="1"/>
</dbReference>
<keyword evidence="6" id="KW-1185">Reference proteome</keyword>
<dbReference type="FunFam" id="2.60.40.150:FF:000160">
    <property type="entry name" value="phosphatidylinositol 4-phosphate 3-kinase C2 domain-containing subunit gamma isoform X1"/>
    <property type="match status" value="1"/>
</dbReference>
<comment type="caution">
    <text evidence="5">The sequence shown here is derived from an EMBL/GenBank/DDBJ whole genome shotgun (WGS) entry which is preliminary data.</text>
</comment>
<evidence type="ECO:0000313" key="5">
    <source>
        <dbReference type="EMBL" id="KAB0385595.1"/>
    </source>
</evidence>
<name>A0A5J5MZ89_MUNRE</name>
<dbReference type="InterPro" id="IPR002420">
    <property type="entry name" value="PI3K-type_C2_dom"/>
</dbReference>
<dbReference type="SUPFAM" id="SSF48371">
    <property type="entry name" value="ARM repeat"/>
    <property type="match status" value="1"/>
</dbReference>
<dbReference type="SMART" id="SM00142">
    <property type="entry name" value="PI3K_C2"/>
    <property type="match status" value="1"/>
</dbReference>
<feature type="domain" description="PI3K-RBD" evidence="3">
    <location>
        <begin position="285"/>
        <end position="381"/>
    </location>
</feature>
<dbReference type="GO" id="GO:0043491">
    <property type="term" value="P:phosphatidylinositol 3-kinase/protein kinase B signal transduction"/>
    <property type="evidence" value="ECO:0007669"/>
    <property type="project" value="TreeGrafter"/>
</dbReference>
<sequence>MAYYWKTDLNSSESHEKQQEHQELPSLNQPLFPSLVSLGFDNVVDEINNKIPLCQREIEENAFFMPSAPHWDSRKHSLDETHQTSLNEFTFKGSELSCHQVSETPVIGFSRHSVLPNPQNINKGSSWGNPIGKYHGADDYGFNILPLSSTSLDKINSQSQLESENHSYHIGFESSVPIYPFLPSNLMPKEENKSSRNTNIVESSLMPFKGSSLPRTWESICPKNTELTGCSIQLVEVAQGSNMSLASFCNKVKKIRETYHATDMDSNSGKIWSQTTAFPYKLFSNTKFNINIFTDNSTQGLHFTPCANYLVKDLIAEIPHFCTNDQLFPRDHLLSICGHEEFLQKKLRTYFYLGFIPLLSININISCCLQHEDDHSQFYLKQLLEFMHIWKVSRYQSFHLQQNVDNVIEEVKNICSVLGCVETKEITDAVNELNLILQRKAKNLHQISDTSAKGCFNKEHNFRNTASLIEKVTTELSTSIYQLIDIHCSSFYADFQPLHAPLYRVSCENLGVPSHLSFTVYAAHSIPETWVHSYKAFSFSCWLTYAGKKLCQVRNCRNIPVKKLFFFMVNWNETINFPLEIKSLPRESMLTIKLFGITYATNADLLAWTCFPLFPEHRSILGSVLFSMTLQSEPPMEMIAPGVWDVSQPSPVTLQIDFPATEWEYMKLDSEENGSDLEEPPKEFLKHIARLSQKQTPILLSEEKRRYLWFYRFYCNNENCSLPLVLGSAPGWDERTVSEMHTILRRWKFSHPLEALGLLTSSPLVQLLLHRSLQSIQIAHRLYWKQWVQTELSINAILAETILTTCHHYPDHNPPGSYVQGIFQGAQPNLDFKLLVSRAVRLISIVHISMLDTYRKWNSNTAAFHIPNKLIYHLFIFKYFIFDCAGSSLPQAGFLYGRRELATDSAHFAVLPMTCSKYNISTRQRGKAGHQVNKKHFPSIVIWFPYNNISPSLPYPLDSYVHGIFQAKILDQVAIFYSRESSNPGIEPEFPVRLAALVSHAYMAPCSKRKRTDLSPTRKVFYKLHSRVNFLYHLPELGCIWPKYWSFSFSISPSNEYSGLISFRIDWLDLLFMTFADSCILQFFVLFSGLCQNDEISITFFQVKLTITFRESQFFILELYFLVVMGATEKVDQWTSGNRDRKVHKKSTQSSQCTSPKNPVSFQNTVLYICVSCCLTYRVIITIFLNSIYIH</sequence>
<dbReference type="GO" id="GO:0016477">
    <property type="term" value="P:cell migration"/>
    <property type="evidence" value="ECO:0007669"/>
    <property type="project" value="TreeGrafter"/>
</dbReference>
<dbReference type="InterPro" id="IPR016024">
    <property type="entry name" value="ARM-type_fold"/>
</dbReference>
<feature type="domain" description="C2 PI3K-type" evidence="4">
    <location>
        <begin position="512"/>
        <end position="659"/>
    </location>
</feature>
<dbReference type="GO" id="GO:0048015">
    <property type="term" value="P:phosphatidylinositol-mediated signaling"/>
    <property type="evidence" value="ECO:0007669"/>
    <property type="project" value="TreeGrafter"/>
</dbReference>
<dbReference type="GO" id="GO:0005942">
    <property type="term" value="C:phosphatidylinositol 3-kinase complex"/>
    <property type="evidence" value="ECO:0007669"/>
    <property type="project" value="TreeGrafter"/>
</dbReference>
<accession>A0A5J5MZ89</accession>
<dbReference type="GO" id="GO:0005886">
    <property type="term" value="C:plasma membrane"/>
    <property type="evidence" value="ECO:0007669"/>
    <property type="project" value="TreeGrafter"/>
</dbReference>
<dbReference type="InterPro" id="IPR042236">
    <property type="entry name" value="PI3K_accessory_sf"/>
</dbReference>
<comment type="similarity">
    <text evidence="1">Belongs to the PI3/PI4-kinase family.</text>
</comment>
<evidence type="ECO:0000256" key="1">
    <source>
        <dbReference type="PROSITE-ProRule" id="PRU00880"/>
    </source>
</evidence>
<dbReference type="InterPro" id="IPR035892">
    <property type="entry name" value="C2_domain_sf"/>
</dbReference>
<proteinExistence type="inferred from homology"/>
<dbReference type="Proteomes" id="UP000326062">
    <property type="component" value="Chromosome 1"/>
</dbReference>
<dbReference type="GO" id="GO:0035005">
    <property type="term" value="F:1-phosphatidylinositol-4-phosphate 3-kinase activity"/>
    <property type="evidence" value="ECO:0007669"/>
    <property type="project" value="TreeGrafter"/>
</dbReference>
<dbReference type="PROSITE" id="PS51547">
    <property type="entry name" value="C2_PI3K"/>
    <property type="match status" value="1"/>
</dbReference>
<evidence type="ECO:0000259" key="4">
    <source>
        <dbReference type="PROSITE" id="PS51547"/>
    </source>
</evidence>